<name>A0AAD4WFY4_PRUDU</name>
<evidence type="ECO:0000313" key="2">
    <source>
        <dbReference type="Proteomes" id="UP001054821"/>
    </source>
</evidence>
<keyword evidence="2" id="KW-1185">Reference proteome</keyword>
<comment type="caution">
    <text evidence="1">The sequence shown here is derived from an EMBL/GenBank/DDBJ whole genome shotgun (WGS) entry which is preliminary data.</text>
</comment>
<proteinExistence type="predicted"/>
<evidence type="ECO:0000313" key="1">
    <source>
        <dbReference type="EMBL" id="KAI5342783.1"/>
    </source>
</evidence>
<dbReference type="EMBL" id="JAJFAZ020000002">
    <property type="protein sequence ID" value="KAI5342783.1"/>
    <property type="molecule type" value="Genomic_DNA"/>
</dbReference>
<dbReference type="AlphaFoldDB" id="A0AAD4WFY4"/>
<organism evidence="1 2">
    <name type="scientific">Prunus dulcis</name>
    <name type="common">Almond</name>
    <name type="synonym">Amygdalus dulcis</name>
    <dbReference type="NCBI Taxonomy" id="3755"/>
    <lineage>
        <taxon>Eukaryota</taxon>
        <taxon>Viridiplantae</taxon>
        <taxon>Streptophyta</taxon>
        <taxon>Embryophyta</taxon>
        <taxon>Tracheophyta</taxon>
        <taxon>Spermatophyta</taxon>
        <taxon>Magnoliopsida</taxon>
        <taxon>eudicotyledons</taxon>
        <taxon>Gunneridae</taxon>
        <taxon>Pentapetalae</taxon>
        <taxon>rosids</taxon>
        <taxon>fabids</taxon>
        <taxon>Rosales</taxon>
        <taxon>Rosaceae</taxon>
        <taxon>Amygdaloideae</taxon>
        <taxon>Amygdaleae</taxon>
        <taxon>Prunus</taxon>
    </lineage>
</organism>
<protein>
    <submittedName>
        <fullName evidence="1">Uncharacterized protein</fullName>
    </submittedName>
</protein>
<dbReference type="Proteomes" id="UP001054821">
    <property type="component" value="Chromosome 2"/>
</dbReference>
<reference evidence="1 2" key="1">
    <citation type="journal article" date="2022" name="G3 (Bethesda)">
        <title>Whole-genome sequence and methylome profiling of the almond [Prunus dulcis (Mill.) D.A. Webb] cultivar 'Nonpareil'.</title>
        <authorList>
            <person name="D'Amico-Willman K.M."/>
            <person name="Ouma W.Z."/>
            <person name="Meulia T."/>
            <person name="Sideli G.M."/>
            <person name="Gradziel T.M."/>
            <person name="Fresnedo-Ramirez J."/>
        </authorList>
    </citation>
    <scope>NUCLEOTIDE SEQUENCE [LARGE SCALE GENOMIC DNA]</scope>
    <source>
        <strain evidence="1">Clone GOH B32 T37-40</strain>
    </source>
</reference>
<accession>A0AAD4WFY4</accession>
<gene>
    <name evidence="1" type="ORF">L3X38_010659</name>
</gene>
<sequence>MGWGGEAKTDLEVRTKLFEFGIVKLPAIVYDDGVADAEATYVWSEGQKYPWRIPKGHNDPHLELDISGKEG</sequence>